<protein>
    <submittedName>
        <fullName evidence="3">Glutamate-rich protein 1</fullName>
    </submittedName>
</protein>
<dbReference type="InParanoid" id="A0A6J2WJ05"/>
<accession>A0A6J2WJ05</accession>
<organism evidence="2 3">
    <name type="scientific">Chanos chanos</name>
    <name type="common">Milkfish</name>
    <name type="synonym">Mugil chanos</name>
    <dbReference type="NCBI Taxonomy" id="29144"/>
    <lineage>
        <taxon>Eukaryota</taxon>
        <taxon>Metazoa</taxon>
        <taxon>Chordata</taxon>
        <taxon>Craniata</taxon>
        <taxon>Vertebrata</taxon>
        <taxon>Euteleostomi</taxon>
        <taxon>Actinopterygii</taxon>
        <taxon>Neopterygii</taxon>
        <taxon>Teleostei</taxon>
        <taxon>Ostariophysi</taxon>
        <taxon>Gonorynchiformes</taxon>
        <taxon>Chanidae</taxon>
        <taxon>Chanos</taxon>
    </lineage>
</organism>
<evidence type="ECO:0000313" key="3">
    <source>
        <dbReference type="RefSeq" id="XP_030643316.1"/>
    </source>
</evidence>
<dbReference type="RefSeq" id="XP_030643316.1">
    <property type="nucleotide sequence ID" value="XM_030787456.1"/>
</dbReference>
<feature type="compositionally biased region" description="Polar residues" evidence="1">
    <location>
        <begin position="164"/>
        <end position="177"/>
    </location>
</feature>
<feature type="compositionally biased region" description="Basic residues" evidence="1">
    <location>
        <begin position="184"/>
        <end position="194"/>
    </location>
</feature>
<feature type="region of interest" description="Disordered" evidence="1">
    <location>
        <begin position="119"/>
        <end position="194"/>
    </location>
</feature>
<dbReference type="FunCoup" id="A0A6J2WJ05">
    <property type="interactions" value="652"/>
</dbReference>
<dbReference type="AlphaFoldDB" id="A0A6J2WJ05"/>
<feature type="compositionally biased region" description="Polar residues" evidence="1">
    <location>
        <begin position="34"/>
        <end position="47"/>
    </location>
</feature>
<dbReference type="PANTHER" id="PTHR22444">
    <property type="entry name" value="GLUTAMATE-RICH PROTEIN 1"/>
    <property type="match status" value="1"/>
</dbReference>
<evidence type="ECO:0000313" key="2">
    <source>
        <dbReference type="Proteomes" id="UP000504632"/>
    </source>
</evidence>
<feature type="region of interest" description="Disordered" evidence="1">
    <location>
        <begin position="28"/>
        <end position="47"/>
    </location>
</feature>
<sequence>MKTAMDISNRKEVFQAKVLQKLYRTPSKVEKIQDPNNTSWTSEPNTKINKKVQPLTGKVTGDGGKPALAGRRLYTVLPPPDDFRATSGQETATLPELEPVHSATDPDDADVCQTNEVEVRKRKRRRKKKAASVLGEGPLPERTNVHNSERTVSSPAGGGIQGETAVTSQCTELNSTDGPERLSRNKKRKLKKKRHKEKLLALGLVPRATALEFTYKQSREEDELKEEEKREQRTAEVLDFLRTTQRIYISDNTSTADRPLLCPDTVEGLFVRLSNGTMPDIELARLHSLKVRVQRKDAEQLAAAVEEFKHSSSMAPVNAAAVCVYSLCLVSTEETSVVCALFRYWITEVLPLETGMDTKQQTA</sequence>
<dbReference type="Proteomes" id="UP000504632">
    <property type="component" value="Chromosome 10"/>
</dbReference>
<dbReference type="CTD" id="157697"/>
<evidence type="ECO:0000256" key="1">
    <source>
        <dbReference type="SAM" id="MobiDB-lite"/>
    </source>
</evidence>
<dbReference type="GeneID" id="115823408"/>
<keyword evidence="2" id="KW-1185">Reference proteome</keyword>
<dbReference type="OrthoDB" id="6151351at2759"/>
<dbReference type="PANTHER" id="PTHR22444:SF1">
    <property type="entry name" value="GLUTAMATE-RICH PROTEIN 1"/>
    <property type="match status" value="1"/>
</dbReference>
<name>A0A6J2WJ05_CHACN</name>
<proteinExistence type="predicted"/>
<dbReference type="InterPro" id="IPR026719">
    <property type="entry name" value="ERICH1"/>
</dbReference>
<feature type="compositionally biased region" description="Basic residues" evidence="1">
    <location>
        <begin position="120"/>
        <end position="130"/>
    </location>
</feature>
<gene>
    <name evidence="3" type="primary">erich1</name>
</gene>
<reference evidence="3" key="1">
    <citation type="submission" date="2025-08" db="UniProtKB">
        <authorList>
            <consortium name="RefSeq"/>
        </authorList>
    </citation>
    <scope>IDENTIFICATION</scope>
</reference>